<dbReference type="PANTHER" id="PTHR30258">
    <property type="entry name" value="TYPE II SECRETION SYSTEM PROTEIN GSPE-RELATED"/>
    <property type="match status" value="1"/>
</dbReference>
<dbReference type="Pfam" id="PF05157">
    <property type="entry name" value="MshEN"/>
    <property type="match status" value="1"/>
</dbReference>
<evidence type="ECO:0000256" key="1">
    <source>
        <dbReference type="ARBA" id="ARBA00006611"/>
    </source>
</evidence>
<protein>
    <submittedName>
        <fullName evidence="6">Type II secretion system protein GspE</fullName>
    </submittedName>
</protein>
<dbReference type="InterPro" id="IPR007831">
    <property type="entry name" value="T2SS_GspE_N"/>
</dbReference>
<sequence>MSESTNVARKKLGEYLLEAGIITDRQLKEALRRQRQTKEPLGHILARQGMVSEADICRVLHQQLGLPIVELESIAIDEQVIALVREDLAKKYTAIPIELENRSTIRVALADPLNAQALEDIKFQSGYFVRPVLAPPSEIVEAIAKYYHIDASVVEILENIIKNDPIQEIREIVPSEGEENLDELMKVSSGPPIVRLANWVITRAVEMRASDIHVEPQDKWVGVRCRVDGLLQDLERLPKWTQGALVSRIKILATLDIAEKRLPQDGSFRVEIDNRRIDLRVSTLPTAHGEKIVIRIVDQERSALHLDSLGLSEQALNRIRAYGQRPQGIVAVTGPTGSGKSTLLYSLLQHIHSVTKNILTVEDPIEYQISGINQVQVDEKSKKTFAAILRAMLRQDPDVMMIGEVRDLETAQIAFRASITGHLVLSTVHTNDAASAVTRLVDLGLQPYMVASSLISVISMRLVRLLCPKCKDQYAPVGDELRILGLTSREAQGVGLFRPVGCENCNQTGYRGRTGIFEILELDDPLRRLIAAGGAESMIRAAAVESGMTPIGEDGLMKVMAGETSLEELRRVVFYEEEAARLCPSCRQTAAAEYHFCPHCGHTITAACLKCDRRVDATWEFCPGCGTHRVPSVIAGTDESLIPAPEPARAAPARVPVPPRPPGSPRTPSPQRTDVRRDLPASGESCPSKIRAARNSTL</sequence>
<dbReference type="Gene3D" id="1.10.40.70">
    <property type="match status" value="1"/>
</dbReference>
<evidence type="ECO:0000313" key="6">
    <source>
        <dbReference type="EMBL" id="TMQ49401.1"/>
    </source>
</evidence>
<evidence type="ECO:0000259" key="5">
    <source>
        <dbReference type="PROSITE" id="PS00662"/>
    </source>
</evidence>
<dbReference type="SUPFAM" id="SSF160246">
    <property type="entry name" value="EspE N-terminal domain-like"/>
    <property type="match status" value="1"/>
</dbReference>
<dbReference type="GO" id="GO:0005886">
    <property type="term" value="C:plasma membrane"/>
    <property type="evidence" value="ECO:0007669"/>
    <property type="project" value="TreeGrafter"/>
</dbReference>
<reference evidence="6 7" key="1">
    <citation type="journal article" date="2019" name="Nat. Microbiol.">
        <title>Mediterranean grassland soil C-N compound turnover is dependent on rainfall and depth, and is mediated by genomically divergent microorganisms.</title>
        <authorList>
            <person name="Diamond S."/>
            <person name="Andeer P.F."/>
            <person name="Li Z."/>
            <person name="Crits-Christoph A."/>
            <person name="Burstein D."/>
            <person name="Anantharaman K."/>
            <person name="Lane K.R."/>
            <person name="Thomas B.C."/>
            <person name="Pan C."/>
            <person name="Northen T.R."/>
            <person name="Banfield J.F."/>
        </authorList>
    </citation>
    <scope>NUCLEOTIDE SEQUENCE [LARGE SCALE GENOMIC DNA]</scope>
    <source>
        <strain evidence="6">WS_1</strain>
    </source>
</reference>
<dbReference type="InterPro" id="IPR025874">
    <property type="entry name" value="DZR"/>
</dbReference>
<accession>A0A538SDF0</accession>
<dbReference type="Pfam" id="PF12773">
    <property type="entry name" value="DZR"/>
    <property type="match status" value="1"/>
</dbReference>
<dbReference type="Gene3D" id="3.30.450.90">
    <property type="match status" value="1"/>
</dbReference>
<dbReference type="GO" id="GO:0016887">
    <property type="term" value="F:ATP hydrolysis activity"/>
    <property type="evidence" value="ECO:0007669"/>
    <property type="project" value="TreeGrafter"/>
</dbReference>
<keyword evidence="3" id="KW-0067">ATP-binding</keyword>
<dbReference type="FunFam" id="3.30.300.160:FF:000002">
    <property type="entry name" value="Type II secretion system protein E"/>
    <property type="match status" value="1"/>
</dbReference>
<evidence type="ECO:0000256" key="4">
    <source>
        <dbReference type="SAM" id="MobiDB-lite"/>
    </source>
</evidence>
<organism evidence="6 7">
    <name type="scientific">Eiseniibacteriota bacterium</name>
    <dbReference type="NCBI Taxonomy" id="2212470"/>
    <lineage>
        <taxon>Bacteria</taxon>
        <taxon>Candidatus Eiseniibacteriota</taxon>
    </lineage>
</organism>
<dbReference type="AlphaFoldDB" id="A0A538SDF0"/>
<evidence type="ECO:0000313" key="7">
    <source>
        <dbReference type="Proteomes" id="UP000316292"/>
    </source>
</evidence>
<feature type="compositionally biased region" description="Pro residues" evidence="4">
    <location>
        <begin position="655"/>
        <end position="668"/>
    </location>
</feature>
<dbReference type="InterPro" id="IPR003593">
    <property type="entry name" value="AAA+_ATPase"/>
</dbReference>
<evidence type="ECO:0000256" key="2">
    <source>
        <dbReference type="ARBA" id="ARBA00022741"/>
    </source>
</evidence>
<dbReference type="SUPFAM" id="SSF52540">
    <property type="entry name" value="P-loop containing nucleoside triphosphate hydrolases"/>
    <property type="match status" value="1"/>
</dbReference>
<dbReference type="PANTHER" id="PTHR30258:SF2">
    <property type="entry name" value="COMG OPERON PROTEIN 1"/>
    <property type="match status" value="1"/>
</dbReference>
<dbReference type="FunFam" id="3.40.50.300:FF:000398">
    <property type="entry name" value="Type IV pilus assembly ATPase PilB"/>
    <property type="match status" value="1"/>
</dbReference>
<proteinExistence type="inferred from homology"/>
<gene>
    <name evidence="6" type="ORF">E6K71_04870</name>
</gene>
<dbReference type="GO" id="GO:0005524">
    <property type="term" value="F:ATP binding"/>
    <property type="evidence" value="ECO:0007669"/>
    <property type="project" value="UniProtKB-KW"/>
</dbReference>
<dbReference type="InterPro" id="IPR001482">
    <property type="entry name" value="T2SS/T4SS_dom"/>
</dbReference>
<dbReference type="CDD" id="cd01129">
    <property type="entry name" value="PulE-GspE-like"/>
    <property type="match status" value="1"/>
</dbReference>
<dbReference type="SMART" id="SM00382">
    <property type="entry name" value="AAA"/>
    <property type="match status" value="1"/>
</dbReference>
<feature type="region of interest" description="Disordered" evidence="4">
    <location>
        <begin position="643"/>
        <end position="698"/>
    </location>
</feature>
<keyword evidence="2" id="KW-0547">Nucleotide-binding</keyword>
<comment type="caution">
    <text evidence="6">The sequence shown here is derived from an EMBL/GenBank/DDBJ whole genome shotgun (WGS) entry which is preliminary data.</text>
</comment>
<dbReference type="Gene3D" id="3.30.300.160">
    <property type="entry name" value="Type II secretion system, protein E, N-terminal domain"/>
    <property type="match status" value="1"/>
</dbReference>
<comment type="similarity">
    <text evidence="1">Belongs to the GSP E family.</text>
</comment>
<feature type="domain" description="Bacterial type II secretion system protein E" evidence="5">
    <location>
        <begin position="393"/>
        <end position="407"/>
    </location>
</feature>
<name>A0A538SDF0_UNCEI</name>
<dbReference type="InterPro" id="IPR037257">
    <property type="entry name" value="T2SS_E_N_sf"/>
</dbReference>
<dbReference type="EMBL" id="VBOR01000057">
    <property type="protein sequence ID" value="TMQ49401.1"/>
    <property type="molecule type" value="Genomic_DNA"/>
</dbReference>
<dbReference type="InterPro" id="IPR027417">
    <property type="entry name" value="P-loop_NTPase"/>
</dbReference>
<dbReference type="Proteomes" id="UP000316292">
    <property type="component" value="Unassembled WGS sequence"/>
</dbReference>
<dbReference type="PROSITE" id="PS00662">
    <property type="entry name" value="T2SP_E"/>
    <property type="match status" value="1"/>
</dbReference>
<evidence type="ECO:0000256" key="3">
    <source>
        <dbReference type="ARBA" id="ARBA00022840"/>
    </source>
</evidence>
<dbReference type="Gene3D" id="3.40.50.300">
    <property type="entry name" value="P-loop containing nucleotide triphosphate hydrolases"/>
    <property type="match status" value="1"/>
</dbReference>
<dbReference type="Pfam" id="PF00437">
    <property type="entry name" value="T2SSE"/>
    <property type="match status" value="1"/>
</dbReference>